<dbReference type="InParanoid" id="F4R550"/>
<dbReference type="Proteomes" id="UP000001072">
    <property type="component" value="Unassembled WGS sequence"/>
</dbReference>
<name>F4R550_MELLP</name>
<dbReference type="VEuPathDB" id="FungiDB:MELLADRAFT_70659"/>
<keyword evidence="2" id="KW-1185">Reference proteome</keyword>
<dbReference type="HOGENOM" id="CLU_2237172_0_0_1"/>
<dbReference type="RefSeq" id="XP_007404704.1">
    <property type="nucleotide sequence ID" value="XM_007404642.1"/>
</dbReference>
<sequence length="105" mass="12634">MHSFSNCKKLRHLTFYYHVDYDSDHDPDNQRATLLALPDFITGNEFLNLKKFTIKIEEETRLEDDLHDVVTKLRKFCKSNNIRFKVFRFDANEKLFLHDAIPFRP</sequence>
<proteinExistence type="predicted"/>
<evidence type="ECO:0000313" key="2">
    <source>
        <dbReference type="Proteomes" id="UP000001072"/>
    </source>
</evidence>
<protein>
    <submittedName>
        <fullName evidence="1">Uncharacterized protein</fullName>
    </submittedName>
</protein>
<dbReference type="AlphaFoldDB" id="F4R550"/>
<accession>F4R550</accession>
<gene>
    <name evidence="1" type="ORF">MELLADRAFT_70659</name>
</gene>
<evidence type="ECO:0000313" key="1">
    <source>
        <dbReference type="EMBL" id="EGG12329.1"/>
    </source>
</evidence>
<reference evidence="2" key="1">
    <citation type="journal article" date="2011" name="Proc. Natl. Acad. Sci. U.S.A.">
        <title>Obligate biotrophy features unraveled by the genomic analysis of rust fungi.</title>
        <authorList>
            <person name="Duplessis S."/>
            <person name="Cuomo C.A."/>
            <person name="Lin Y.-C."/>
            <person name="Aerts A."/>
            <person name="Tisserant E."/>
            <person name="Veneault-Fourrey C."/>
            <person name="Joly D.L."/>
            <person name="Hacquard S."/>
            <person name="Amselem J."/>
            <person name="Cantarel B.L."/>
            <person name="Chiu R."/>
            <person name="Coutinho P.M."/>
            <person name="Feau N."/>
            <person name="Field M."/>
            <person name="Frey P."/>
            <person name="Gelhaye E."/>
            <person name="Goldberg J."/>
            <person name="Grabherr M.G."/>
            <person name="Kodira C.D."/>
            <person name="Kohler A."/>
            <person name="Kuees U."/>
            <person name="Lindquist E.A."/>
            <person name="Lucas S.M."/>
            <person name="Mago R."/>
            <person name="Mauceli E."/>
            <person name="Morin E."/>
            <person name="Murat C."/>
            <person name="Pangilinan J.L."/>
            <person name="Park R."/>
            <person name="Pearson M."/>
            <person name="Quesneville H."/>
            <person name="Rouhier N."/>
            <person name="Sakthikumar S."/>
            <person name="Salamov A.A."/>
            <person name="Schmutz J."/>
            <person name="Selles B."/>
            <person name="Shapiro H."/>
            <person name="Tanguay P."/>
            <person name="Tuskan G.A."/>
            <person name="Henrissat B."/>
            <person name="Van de Peer Y."/>
            <person name="Rouze P."/>
            <person name="Ellis J.G."/>
            <person name="Dodds P.N."/>
            <person name="Schein J.E."/>
            <person name="Zhong S."/>
            <person name="Hamelin R.C."/>
            <person name="Grigoriev I.V."/>
            <person name="Szabo L.J."/>
            <person name="Martin F."/>
        </authorList>
    </citation>
    <scope>NUCLEOTIDE SEQUENCE [LARGE SCALE GENOMIC DNA]</scope>
    <source>
        <strain evidence="2">98AG31 / pathotype 3-4-7</strain>
    </source>
</reference>
<dbReference type="EMBL" id="GL883091">
    <property type="protein sequence ID" value="EGG12329.1"/>
    <property type="molecule type" value="Genomic_DNA"/>
</dbReference>
<dbReference type="KEGG" id="mlr:MELLADRAFT_70659"/>
<organism evidence="2">
    <name type="scientific">Melampsora larici-populina (strain 98AG31 / pathotype 3-4-7)</name>
    <name type="common">Poplar leaf rust fungus</name>
    <dbReference type="NCBI Taxonomy" id="747676"/>
    <lineage>
        <taxon>Eukaryota</taxon>
        <taxon>Fungi</taxon>
        <taxon>Dikarya</taxon>
        <taxon>Basidiomycota</taxon>
        <taxon>Pucciniomycotina</taxon>
        <taxon>Pucciniomycetes</taxon>
        <taxon>Pucciniales</taxon>
        <taxon>Melampsoraceae</taxon>
        <taxon>Melampsora</taxon>
    </lineage>
</organism>
<dbReference type="GeneID" id="18931592"/>